<dbReference type="GO" id="GO:0050661">
    <property type="term" value="F:NADP binding"/>
    <property type="evidence" value="ECO:0007669"/>
    <property type="project" value="TreeGrafter"/>
</dbReference>
<dbReference type="HOGENOM" id="CLU_128372_1_0_1"/>
<dbReference type="Pfam" id="PF05222">
    <property type="entry name" value="AlaDh_PNT_N"/>
    <property type="match status" value="1"/>
</dbReference>
<dbReference type="GO" id="GO:0008750">
    <property type="term" value="F:proton-translocating NAD(P)+ transhydrogenase activity"/>
    <property type="evidence" value="ECO:0007669"/>
    <property type="project" value="UniProtKB-EC"/>
</dbReference>
<organism evidence="8">
    <name type="scientific">Caenorhabditis remanei</name>
    <name type="common">Caenorhabditis vulgaris</name>
    <dbReference type="NCBI Taxonomy" id="31234"/>
    <lineage>
        <taxon>Eukaryota</taxon>
        <taxon>Metazoa</taxon>
        <taxon>Ecdysozoa</taxon>
        <taxon>Nematoda</taxon>
        <taxon>Chromadorea</taxon>
        <taxon>Rhabditida</taxon>
        <taxon>Rhabditina</taxon>
        <taxon>Rhabditomorpha</taxon>
        <taxon>Rhabditoidea</taxon>
        <taxon>Rhabditidae</taxon>
        <taxon>Peloderinae</taxon>
        <taxon>Caenorhabditis</taxon>
    </lineage>
</organism>
<keyword evidence="2" id="KW-0521">NADP</keyword>
<keyword evidence="4" id="KW-0520">NAD</keyword>
<dbReference type="GO" id="GO:0006740">
    <property type="term" value="P:NADPH regeneration"/>
    <property type="evidence" value="ECO:0007669"/>
    <property type="project" value="TreeGrafter"/>
</dbReference>
<feature type="non-terminal residue" evidence="7">
    <location>
        <position position="127"/>
    </location>
</feature>
<dbReference type="InParanoid" id="E3NUS3"/>
<dbReference type="PANTHER" id="PTHR10160:SF19">
    <property type="entry name" value="PROTON-TRANSLOCATING NAD(P)(+) TRANSHYDROGENASE"/>
    <property type="match status" value="1"/>
</dbReference>
<evidence type="ECO:0000313" key="8">
    <source>
        <dbReference type="Proteomes" id="UP000008281"/>
    </source>
</evidence>
<dbReference type="GO" id="GO:0005886">
    <property type="term" value="C:plasma membrane"/>
    <property type="evidence" value="ECO:0007669"/>
    <property type="project" value="TreeGrafter"/>
</dbReference>
<dbReference type="AlphaFoldDB" id="E3NUS3"/>
<dbReference type="STRING" id="31234.E3NUS3"/>
<keyword evidence="8" id="KW-1185">Reference proteome</keyword>
<dbReference type="PANTHER" id="PTHR10160">
    <property type="entry name" value="NAD(P) TRANSHYDROGENASE"/>
    <property type="match status" value="1"/>
</dbReference>
<dbReference type="InterPro" id="IPR008142">
    <property type="entry name" value="AlaDH/PNT_CS1"/>
</dbReference>
<evidence type="ECO:0000256" key="4">
    <source>
        <dbReference type="ARBA" id="ARBA00023027"/>
    </source>
</evidence>
<dbReference type="SUPFAM" id="SSF52283">
    <property type="entry name" value="Formate/glycerate dehydrogenase catalytic domain-like"/>
    <property type="match status" value="1"/>
</dbReference>
<dbReference type="Proteomes" id="UP000008281">
    <property type="component" value="Unassembled WGS sequence"/>
</dbReference>
<dbReference type="SMART" id="SM01003">
    <property type="entry name" value="AlaDh_PNT_N"/>
    <property type="match status" value="1"/>
</dbReference>
<dbReference type="EMBL" id="DS270662">
    <property type="protein sequence ID" value="EFO96434.1"/>
    <property type="molecule type" value="Genomic_DNA"/>
</dbReference>
<evidence type="ECO:0000259" key="6">
    <source>
        <dbReference type="SMART" id="SM01003"/>
    </source>
</evidence>
<evidence type="ECO:0000256" key="2">
    <source>
        <dbReference type="ARBA" id="ARBA00022857"/>
    </source>
</evidence>
<protein>
    <recommendedName>
        <fullName evidence="1">proton-translocating NAD(P)(+) transhydrogenase</fullName>
        <ecNumber evidence="1">7.1.1.1</ecNumber>
    </recommendedName>
</protein>
<evidence type="ECO:0000256" key="3">
    <source>
        <dbReference type="ARBA" id="ARBA00022967"/>
    </source>
</evidence>
<dbReference type="EC" id="7.1.1.1" evidence="1"/>
<dbReference type="OrthoDB" id="37244at2759"/>
<evidence type="ECO:0000256" key="1">
    <source>
        <dbReference type="ARBA" id="ARBA00012943"/>
    </source>
</evidence>
<evidence type="ECO:0000256" key="5">
    <source>
        <dbReference type="ARBA" id="ARBA00048202"/>
    </source>
</evidence>
<dbReference type="InterPro" id="IPR007886">
    <property type="entry name" value="AlaDH/PNT_N"/>
</dbReference>
<accession>E3NUS3</accession>
<dbReference type="PROSITE" id="PS00836">
    <property type="entry name" value="ALADH_PNT_1"/>
    <property type="match status" value="1"/>
</dbReference>
<dbReference type="GO" id="GO:0016491">
    <property type="term" value="F:oxidoreductase activity"/>
    <property type="evidence" value="ECO:0007669"/>
    <property type="project" value="InterPro"/>
</dbReference>
<comment type="catalytic activity">
    <reaction evidence="5">
        <text>NAD(+) + NADPH + H(+)(in) = NADH + NADP(+) + H(+)(out)</text>
        <dbReference type="Rhea" id="RHEA:47992"/>
        <dbReference type="ChEBI" id="CHEBI:15378"/>
        <dbReference type="ChEBI" id="CHEBI:57540"/>
        <dbReference type="ChEBI" id="CHEBI:57783"/>
        <dbReference type="ChEBI" id="CHEBI:57945"/>
        <dbReference type="ChEBI" id="CHEBI:58349"/>
        <dbReference type="EC" id="7.1.1.1"/>
    </reaction>
</comment>
<reference evidence="7" key="1">
    <citation type="submission" date="2007-07" db="EMBL/GenBank/DDBJ databases">
        <title>PCAP assembly of the Caenorhabditis remanei genome.</title>
        <authorList>
            <consortium name="The Caenorhabditis remanei Sequencing Consortium"/>
            <person name="Wilson R.K."/>
        </authorList>
    </citation>
    <scope>NUCLEOTIDE SEQUENCE [LARGE SCALE GENOMIC DNA]</scope>
    <source>
        <strain evidence="7">PB4641</strain>
    </source>
</reference>
<evidence type="ECO:0000313" key="7">
    <source>
        <dbReference type="EMBL" id="EFO96434.1"/>
    </source>
</evidence>
<gene>
    <name evidence="7" type="ORF">CRE_29396</name>
</gene>
<dbReference type="Gene3D" id="3.40.50.720">
    <property type="entry name" value="NAD(P)-binding Rossmann-like Domain"/>
    <property type="match status" value="1"/>
</dbReference>
<proteinExistence type="predicted"/>
<sequence length="127" mass="13665">MQIGIPKESVVGENRVAATPETVKKLISAGHSIVIERGAGKKAAYIDSAYEQVGAKITDDAYTGSQIILKVRAPQGEEIQKLAAGTAVVAMFDPYRNTELDQFASQQVSAFALELLPRTLSRAQNMD</sequence>
<feature type="domain" description="Alanine dehydrogenase/pyridine nucleotide transhydrogenase N-terminal" evidence="6">
    <location>
        <begin position="4"/>
        <end position="127"/>
    </location>
</feature>
<name>E3NUS3_CAERE</name>
<keyword evidence="3" id="KW-1278">Translocase</keyword>